<name>A0ABQ3I6W5_9BACT</name>
<feature type="transmembrane region" description="Helical" evidence="6">
    <location>
        <begin position="500"/>
        <end position="525"/>
    </location>
</feature>
<keyword evidence="4 6" id="KW-1133">Transmembrane helix</keyword>
<keyword evidence="2" id="KW-1003">Cell membrane</keyword>
<gene>
    <name evidence="9" type="ORF">GCM10011340_16020</name>
</gene>
<evidence type="ECO:0000256" key="6">
    <source>
        <dbReference type="SAM" id="Phobius"/>
    </source>
</evidence>
<dbReference type="PANTHER" id="PTHR30572:SF18">
    <property type="entry name" value="ABC-TYPE MACROLIDE FAMILY EXPORT SYSTEM PERMEASE COMPONENT 2"/>
    <property type="match status" value="1"/>
</dbReference>
<dbReference type="InterPro" id="IPR047699">
    <property type="entry name" value="Permease_put_prefix"/>
</dbReference>
<evidence type="ECO:0000259" key="8">
    <source>
        <dbReference type="Pfam" id="PF12704"/>
    </source>
</evidence>
<protein>
    <submittedName>
        <fullName evidence="9">ABC transporter permease</fullName>
    </submittedName>
</protein>
<dbReference type="RefSeq" id="WP_189629711.1">
    <property type="nucleotide sequence ID" value="NZ_BNAG01000002.1"/>
</dbReference>
<feature type="transmembrane region" description="Helical" evidence="6">
    <location>
        <begin position="823"/>
        <end position="847"/>
    </location>
</feature>
<feature type="transmembrane region" description="Helical" evidence="6">
    <location>
        <begin position="742"/>
        <end position="762"/>
    </location>
</feature>
<evidence type="ECO:0000313" key="9">
    <source>
        <dbReference type="EMBL" id="GHE61741.1"/>
    </source>
</evidence>
<dbReference type="Proteomes" id="UP000658258">
    <property type="component" value="Unassembled WGS sequence"/>
</dbReference>
<feature type="domain" description="MacB-like periplasmic core" evidence="8">
    <location>
        <begin position="513"/>
        <end position="667"/>
    </location>
</feature>
<evidence type="ECO:0000313" key="10">
    <source>
        <dbReference type="Proteomes" id="UP000658258"/>
    </source>
</evidence>
<accession>A0ABQ3I6W5</accession>
<dbReference type="NCBIfam" id="NF038404">
    <property type="entry name" value="perm_prefix_2"/>
    <property type="match status" value="1"/>
</dbReference>
<feature type="domain" description="ABC3 transporter permease C-terminal" evidence="7">
    <location>
        <begin position="367"/>
        <end position="477"/>
    </location>
</feature>
<proteinExistence type="predicted"/>
<feature type="transmembrane region" description="Helical" evidence="6">
    <location>
        <begin position="362"/>
        <end position="388"/>
    </location>
</feature>
<feature type="domain" description="MacB-like periplasmic core" evidence="8">
    <location>
        <begin position="100"/>
        <end position="316"/>
    </location>
</feature>
<evidence type="ECO:0000256" key="5">
    <source>
        <dbReference type="ARBA" id="ARBA00023136"/>
    </source>
</evidence>
<dbReference type="InterPro" id="IPR003838">
    <property type="entry name" value="ABC3_permease_C"/>
</dbReference>
<evidence type="ECO:0000256" key="1">
    <source>
        <dbReference type="ARBA" id="ARBA00004651"/>
    </source>
</evidence>
<reference evidence="10" key="1">
    <citation type="journal article" date="2019" name="Int. J. Syst. Evol. Microbiol.">
        <title>The Global Catalogue of Microorganisms (GCM) 10K type strain sequencing project: providing services to taxonomists for standard genome sequencing and annotation.</title>
        <authorList>
            <consortium name="The Broad Institute Genomics Platform"/>
            <consortium name="The Broad Institute Genome Sequencing Center for Infectious Disease"/>
            <person name="Wu L."/>
            <person name="Ma J."/>
        </authorList>
    </citation>
    <scope>NUCLEOTIDE SEQUENCE [LARGE SCALE GENOMIC DNA]</scope>
    <source>
        <strain evidence="10">CGMCC 1.15111</strain>
    </source>
</reference>
<comment type="subcellular location">
    <subcellularLocation>
        <location evidence="1">Cell membrane</location>
        <topology evidence="1">Multi-pass membrane protein</topology>
    </subcellularLocation>
</comment>
<evidence type="ECO:0000256" key="4">
    <source>
        <dbReference type="ARBA" id="ARBA00022989"/>
    </source>
</evidence>
<evidence type="ECO:0000256" key="2">
    <source>
        <dbReference type="ARBA" id="ARBA00022475"/>
    </source>
</evidence>
<dbReference type="Pfam" id="PF12704">
    <property type="entry name" value="MacB_PCD"/>
    <property type="match status" value="2"/>
</dbReference>
<organism evidence="9 10">
    <name type="scientific">Roseivirga thermotolerans</name>
    <dbReference type="NCBI Taxonomy" id="1758176"/>
    <lineage>
        <taxon>Bacteria</taxon>
        <taxon>Pseudomonadati</taxon>
        <taxon>Bacteroidota</taxon>
        <taxon>Cytophagia</taxon>
        <taxon>Cytophagales</taxon>
        <taxon>Roseivirgaceae</taxon>
        <taxon>Roseivirga</taxon>
    </lineage>
</organism>
<feature type="domain" description="ABC3 transporter permease C-terminal" evidence="7">
    <location>
        <begin position="745"/>
        <end position="859"/>
    </location>
</feature>
<dbReference type="EMBL" id="BNAG01000002">
    <property type="protein sequence ID" value="GHE61741.1"/>
    <property type="molecule type" value="Genomic_DNA"/>
</dbReference>
<feature type="transmembrane region" description="Helical" evidence="6">
    <location>
        <begin position="408"/>
        <end position="431"/>
    </location>
</feature>
<feature type="transmembrane region" description="Helical" evidence="6">
    <location>
        <begin position="457"/>
        <end position="479"/>
    </location>
</feature>
<dbReference type="Pfam" id="PF02687">
    <property type="entry name" value="FtsX"/>
    <property type="match status" value="2"/>
</dbReference>
<dbReference type="InterPro" id="IPR050250">
    <property type="entry name" value="Macrolide_Exporter_MacB"/>
</dbReference>
<keyword evidence="10" id="KW-1185">Reference proteome</keyword>
<evidence type="ECO:0000256" key="3">
    <source>
        <dbReference type="ARBA" id="ARBA00022692"/>
    </source>
</evidence>
<dbReference type="InterPro" id="IPR025857">
    <property type="entry name" value="MacB_PCD"/>
</dbReference>
<dbReference type="PANTHER" id="PTHR30572">
    <property type="entry name" value="MEMBRANE COMPONENT OF TRANSPORTER-RELATED"/>
    <property type="match status" value="1"/>
</dbReference>
<evidence type="ECO:0000259" key="7">
    <source>
        <dbReference type="Pfam" id="PF02687"/>
    </source>
</evidence>
<feature type="transmembrane region" description="Helical" evidence="6">
    <location>
        <begin position="796"/>
        <end position="817"/>
    </location>
</feature>
<keyword evidence="3 6" id="KW-0812">Transmembrane</keyword>
<comment type="caution">
    <text evidence="9">The sequence shown here is derived from an EMBL/GenBank/DDBJ whole genome shotgun (WGS) entry which is preliminary data.</text>
</comment>
<sequence>MSKRFKHSPPRWADWFLGLFCNPDLLEQLQGDVHELFYWRVEEKGYSHAKWSFIWDVIRLFRWSNIRRTRKQGQKLNQIGMFKNYFKIGVRNLWKQRMPSAINIIGLSIAVGCSIVAFKFVEFSYVKDNFHKNKEDLFLVTHWEELESNKGRNGATNNELTREILESVPGIKASTRYNRLQLEARVNKHITYNLTHFVDPAYLEMFTFELQAGNPKTLNSADQVVIDESTAIRLFGEQSALDQSIELKIGEEWKVFSVGAVYKDKPHNGSLQLGILVNYQHFEQHLSKLGQDDWSTNFFIQRQAGIQPELLLESMDKLLPIYNKDNEDGAYSNFELEPITTMANNAYEMSNSIGSAPNKAPILTLSAIAVFMLLLSTLNYVNISLAMIMKRLKEIGVRKVVGSPRRQLIIQFLCENLLLCLLSMFVGLLLAQGLFLPGFNEIAGVSFQLNLLSHQNFLMFLAALLLFISLASGLYPAVVASSYKPISILRKATQRGGRRILSSVFLTFQMILAMVTIVAAVMFVYANQVNESIEWGYDQHNKLVIGIPESDYRDAFRDVLLADPSVEVIAGTRSNIGQSLNGVQFKNGEVKTYAELFEVGRNYPEVLGLKLVEGRLFDENLESDFRKMLIVNQSFLEDLQLTFDPDGTTVVQDSVEYSIIGVVEDYHYWNPGMEIRGAAMRAIPANLYTSYLVEMREGNIFEHRGRLEEKLQAMVEEKSVYVGIQELMFEGFYDETRGIGNIMIFTASIAILLAAMGLYGLVSINISSQIKDYGIRKVLGASSFNLAKAIVLKFRFVLLLAILVGCPLAVLLVGALVDNVYAYAPGIGVGPLAVAVFILLSVTLFTFNLQIRRVRNMNPAETLRTE</sequence>
<keyword evidence="5 6" id="KW-0472">Membrane</keyword>